<protein>
    <recommendedName>
        <fullName evidence="1">Serine-threonine/tyrosine-protein kinase catalytic domain-containing protein</fullName>
    </recommendedName>
</protein>
<dbReference type="AlphaFoldDB" id="A0A9D4F8N8"/>
<reference evidence="2" key="1">
    <citation type="journal article" date="2019" name="bioRxiv">
        <title>The Genome of the Zebra Mussel, Dreissena polymorpha: A Resource for Invasive Species Research.</title>
        <authorList>
            <person name="McCartney M.A."/>
            <person name="Auch B."/>
            <person name="Kono T."/>
            <person name="Mallez S."/>
            <person name="Zhang Y."/>
            <person name="Obille A."/>
            <person name="Becker A."/>
            <person name="Abrahante J.E."/>
            <person name="Garbe J."/>
            <person name="Badalamenti J.P."/>
            <person name="Herman A."/>
            <person name="Mangelson H."/>
            <person name="Liachko I."/>
            <person name="Sullivan S."/>
            <person name="Sone E.D."/>
            <person name="Koren S."/>
            <person name="Silverstein K.A.T."/>
            <person name="Beckman K.B."/>
            <person name="Gohl D.M."/>
        </authorList>
    </citation>
    <scope>NUCLEOTIDE SEQUENCE</scope>
    <source>
        <strain evidence="2">Duluth1</strain>
        <tissue evidence="2">Whole animal</tissue>
    </source>
</reference>
<dbReference type="GO" id="GO:0004672">
    <property type="term" value="F:protein kinase activity"/>
    <property type="evidence" value="ECO:0007669"/>
    <property type="project" value="InterPro"/>
</dbReference>
<evidence type="ECO:0000313" key="3">
    <source>
        <dbReference type="Proteomes" id="UP000828390"/>
    </source>
</evidence>
<dbReference type="InterPro" id="IPR001245">
    <property type="entry name" value="Ser-Thr/Tyr_kinase_cat_dom"/>
</dbReference>
<evidence type="ECO:0000313" key="2">
    <source>
        <dbReference type="EMBL" id="KAH3794424.1"/>
    </source>
</evidence>
<feature type="domain" description="Serine-threonine/tyrosine-protein kinase catalytic" evidence="1">
    <location>
        <begin position="3"/>
        <end position="38"/>
    </location>
</feature>
<keyword evidence="3" id="KW-1185">Reference proteome</keyword>
<accession>A0A9D4F8N8</accession>
<reference evidence="2" key="2">
    <citation type="submission" date="2020-11" db="EMBL/GenBank/DDBJ databases">
        <authorList>
            <person name="McCartney M.A."/>
            <person name="Auch B."/>
            <person name="Kono T."/>
            <person name="Mallez S."/>
            <person name="Becker A."/>
            <person name="Gohl D.M."/>
            <person name="Silverstein K.A.T."/>
            <person name="Koren S."/>
            <person name="Bechman K.B."/>
            <person name="Herman A."/>
            <person name="Abrahante J.E."/>
            <person name="Garbe J."/>
        </authorList>
    </citation>
    <scope>NUCLEOTIDE SEQUENCE</scope>
    <source>
        <strain evidence="2">Duluth1</strain>
        <tissue evidence="2">Whole animal</tissue>
    </source>
</reference>
<dbReference type="SUPFAM" id="SSF56112">
    <property type="entry name" value="Protein kinase-like (PK-like)"/>
    <property type="match status" value="1"/>
</dbReference>
<dbReference type="Gene3D" id="1.10.510.10">
    <property type="entry name" value="Transferase(Phosphotransferase) domain 1"/>
    <property type="match status" value="1"/>
</dbReference>
<gene>
    <name evidence="2" type="ORF">DPMN_147957</name>
</gene>
<organism evidence="2 3">
    <name type="scientific">Dreissena polymorpha</name>
    <name type="common">Zebra mussel</name>
    <name type="synonym">Mytilus polymorpha</name>
    <dbReference type="NCBI Taxonomy" id="45954"/>
    <lineage>
        <taxon>Eukaryota</taxon>
        <taxon>Metazoa</taxon>
        <taxon>Spiralia</taxon>
        <taxon>Lophotrochozoa</taxon>
        <taxon>Mollusca</taxon>
        <taxon>Bivalvia</taxon>
        <taxon>Autobranchia</taxon>
        <taxon>Heteroconchia</taxon>
        <taxon>Euheterodonta</taxon>
        <taxon>Imparidentia</taxon>
        <taxon>Neoheterodontei</taxon>
        <taxon>Myida</taxon>
        <taxon>Dreissenoidea</taxon>
        <taxon>Dreissenidae</taxon>
        <taxon>Dreissena</taxon>
    </lineage>
</organism>
<proteinExistence type="predicted"/>
<dbReference type="EMBL" id="JAIWYP010000007">
    <property type="protein sequence ID" value="KAH3794424.1"/>
    <property type="molecule type" value="Genomic_DNA"/>
</dbReference>
<evidence type="ECO:0000259" key="1">
    <source>
        <dbReference type="Pfam" id="PF07714"/>
    </source>
</evidence>
<dbReference type="Pfam" id="PF07714">
    <property type="entry name" value="PK_Tyr_Ser-Thr"/>
    <property type="match status" value="1"/>
</dbReference>
<dbReference type="Proteomes" id="UP000828390">
    <property type="component" value="Unassembled WGS sequence"/>
</dbReference>
<name>A0A9D4F8N8_DREPO</name>
<sequence>MLLPQPIVCPREIYDMMVECWNRSDCERPTFKDIHMFLLRKNMGYNPKDEKLNQLKFQCVSYGEHIQKFNCDS</sequence>
<comment type="caution">
    <text evidence="2">The sequence shown here is derived from an EMBL/GenBank/DDBJ whole genome shotgun (WGS) entry which is preliminary data.</text>
</comment>
<dbReference type="InterPro" id="IPR011009">
    <property type="entry name" value="Kinase-like_dom_sf"/>
</dbReference>